<sequence length="612" mass="68761">MSASDGFPAAHLPTMETENLLGGSFEMLSGALDMAWHEHRPPETPSDVLARFAAVSRYSAAVAERIAAHPVTRTLLPYLGTPSRIPARLYLASWARELQLLDRTHFRNQTFGDTRTPHNEAELHSGVSSGSNDGQDKEYAGSDASWIAVQQTPTTSLPQVEIVQRCDGHGSCGDGEANATTLVQQRVNAAINSPLINEDSIEDILKSRKAHTVLDDVVHADTSLGVFEILSTQTTPPPPQPKRGCTVQKGEWLQFINGHSSSSFIRRRIFAGGCEIEIRKDVWKFMFGVFPWDSSQDERERIMERKIDEYYRLKREWISKLSLAKDESCPPIVGTLDPEFQTLKDSLTRIEKDVLRTDRNHPFYTNSVDDAINDTCCNSPTDCSSGSSLARLRSVLMTYAHASHGLGYVQGMSDLCSPVLVALQGDEVGAFWCFYGMMEKMKDNFRRDGAGMRKQLESMERLVAILDPPLHAHLTLCDATNMFFVFRFLLVAFKREFAFEDTLILWEAIWTNPYTPDFHLFVALAVLEKASRDIMYLRGLDEILKYVNSLAQKMDLVKTLEEAEFLCFLLHRKAANKNLAVFRWHACPSGGEAEAEEKDYGRLFTLDSILSI</sequence>
<dbReference type="Gene3D" id="1.10.8.270">
    <property type="entry name" value="putative rabgap domain of human tbc1 domain family member 14 like domains"/>
    <property type="match status" value="1"/>
</dbReference>
<dbReference type="Pfam" id="PF00566">
    <property type="entry name" value="RabGAP-TBC"/>
    <property type="match status" value="1"/>
</dbReference>
<dbReference type="SMART" id="SM00164">
    <property type="entry name" value="TBC"/>
    <property type="match status" value="1"/>
</dbReference>
<dbReference type="Proteomes" id="UP000320475">
    <property type="component" value="Unassembled WGS sequence"/>
</dbReference>
<dbReference type="EMBL" id="QEAM01000139">
    <property type="protein sequence ID" value="TPX45514.1"/>
    <property type="molecule type" value="Genomic_DNA"/>
</dbReference>
<protein>
    <recommendedName>
        <fullName evidence="3">Rab-GAP TBC domain-containing protein</fullName>
    </recommendedName>
</protein>
<dbReference type="PANTHER" id="PTHR22957:SF502">
    <property type="entry name" value="SMALL G PROTEIN SIGNALING MODULATOR 2-RELATED"/>
    <property type="match status" value="1"/>
</dbReference>
<dbReference type="AlphaFoldDB" id="A0A507D270"/>
<name>A0A507D270_9FUNG</name>
<evidence type="ECO:0000313" key="5">
    <source>
        <dbReference type="EMBL" id="TPX45514.1"/>
    </source>
</evidence>
<dbReference type="GO" id="GO:0005096">
    <property type="term" value="F:GTPase activator activity"/>
    <property type="evidence" value="ECO:0007669"/>
    <property type="project" value="UniProtKB-KW"/>
</dbReference>
<feature type="region of interest" description="Disordered" evidence="2">
    <location>
        <begin position="109"/>
        <end position="140"/>
    </location>
</feature>
<evidence type="ECO:0000313" key="6">
    <source>
        <dbReference type="Proteomes" id="UP000320475"/>
    </source>
</evidence>
<gene>
    <name evidence="4" type="ORF">SeLEV6574_g03829</name>
    <name evidence="5" type="ORF">SeLEV6574_g03838</name>
</gene>
<dbReference type="InterPro" id="IPR035969">
    <property type="entry name" value="Rab-GAP_TBC_sf"/>
</dbReference>
<evidence type="ECO:0000256" key="1">
    <source>
        <dbReference type="ARBA" id="ARBA00022468"/>
    </source>
</evidence>
<evidence type="ECO:0000313" key="4">
    <source>
        <dbReference type="EMBL" id="TPX45499.1"/>
    </source>
</evidence>
<feature type="domain" description="Rab-GAP TBC" evidence="3">
    <location>
        <begin position="273"/>
        <end position="513"/>
    </location>
</feature>
<dbReference type="Gene3D" id="1.10.472.80">
    <property type="entry name" value="Ypt/Rab-GAP domain of gyp1p, domain 3"/>
    <property type="match status" value="1"/>
</dbReference>
<dbReference type="OrthoDB" id="10264062at2759"/>
<dbReference type="SUPFAM" id="SSF47923">
    <property type="entry name" value="Ypt/Rab-GAP domain of gyp1p"/>
    <property type="match status" value="2"/>
</dbReference>
<reference evidence="5 6" key="1">
    <citation type="journal article" date="2019" name="Sci. Rep.">
        <title>Comparative genomics of chytrid fungi reveal insights into the obligate biotrophic and pathogenic lifestyle of Synchytrium endobioticum.</title>
        <authorList>
            <person name="van de Vossenberg B.T.L.H."/>
            <person name="Warris S."/>
            <person name="Nguyen H.D.T."/>
            <person name="van Gent-Pelzer M.P.E."/>
            <person name="Joly D.L."/>
            <person name="van de Geest H.C."/>
            <person name="Bonants P.J.M."/>
            <person name="Smith D.S."/>
            <person name="Levesque C.A."/>
            <person name="van der Lee T.A.J."/>
        </authorList>
    </citation>
    <scope>NUCLEOTIDE SEQUENCE [LARGE SCALE GENOMIC DNA]</scope>
    <source>
        <strain evidence="5 6">LEV6574</strain>
    </source>
</reference>
<dbReference type="PANTHER" id="PTHR22957">
    <property type="entry name" value="TBC1 DOMAIN FAMILY MEMBER GTPASE-ACTIVATING PROTEIN"/>
    <property type="match status" value="1"/>
</dbReference>
<evidence type="ECO:0000256" key="2">
    <source>
        <dbReference type="SAM" id="MobiDB-lite"/>
    </source>
</evidence>
<dbReference type="VEuPathDB" id="FungiDB:SeMB42_g06627"/>
<dbReference type="PROSITE" id="PS50086">
    <property type="entry name" value="TBC_RABGAP"/>
    <property type="match status" value="1"/>
</dbReference>
<proteinExistence type="predicted"/>
<keyword evidence="1" id="KW-0343">GTPase activation</keyword>
<evidence type="ECO:0000259" key="3">
    <source>
        <dbReference type="PROSITE" id="PS50086"/>
    </source>
</evidence>
<comment type="caution">
    <text evidence="5">The sequence shown here is derived from an EMBL/GenBank/DDBJ whole genome shotgun (WGS) entry which is preliminary data.</text>
</comment>
<dbReference type="EMBL" id="QEAM01000139">
    <property type="protein sequence ID" value="TPX45499.1"/>
    <property type="molecule type" value="Genomic_DNA"/>
</dbReference>
<accession>A0A507D270</accession>
<dbReference type="InterPro" id="IPR000195">
    <property type="entry name" value="Rab-GAP-TBC_dom"/>
</dbReference>
<organism evidence="5 6">
    <name type="scientific">Synchytrium endobioticum</name>
    <dbReference type="NCBI Taxonomy" id="286115"/>
    <lineage>
        <taxon>Eukaryota</taxon>
        <taxon>Fungi</taxon>
        <taxon>Fungi incertae sedis</taxon>
        <taxon>Chytridiomycota</taxon>
        <taxon>Chytridiomycota incertae sedis</taxon>
        <taxon>Chytridiomycetes</taxon>
        <taxon>Synchytriales</taxon>
        <taxon>Synchytriaceae</taxon>
        <taxon>Synchytrium</taxon>
    </lineage>
</organism>